<dbReference type="InterPro" id="IPR023406">
    <property type="entry name" value="Topo_IA_AS"/>
</dbReference>
<dbReference type="InterPro" id="IPR013825">
    <property type="entry name" value="Topo_IA_cen_sub2"/>
</dbReference>
<keyword evidence="17" id="KW-1185">Reference proteome</keyword>
<dbReference type="STRING" id="6277.A0A498S1H2"/>
<dbReference type="Gene3D" id="3.30.70.3190">
    <property type="match status" value="1"/>
</dbReference>
<evidence type="ECO:0000256" key="9">
    <source>
        <dbReference type="ARBA" id="ARBA00023235"/>
    </source>
</evidence>
<dbReference type="SMART" id="SM00437">
    <property type="entry name" value="TOP1Ac"/>
    <property type="match status" value="1"/>
</dbReference>
<dbReference type="InterPro" id="IPR000380">
    <property type="entry name" value="Topo_IA"/>
</dbReference>
<dbReference type="SMART" id="SM00436">
    <property type="entry name" value="TOP1Bc"/>
    <property type="match status" value="1"/>
</dbReference>
<dbReference type="GO" id="GO:0006310">
    <property type="term" value="P:DNA recombination"/>
    <property type="evidence" value="ECO:0007669"/>
    <property type="project" value="TreeGrafter"/>
</dbReference>
<evidence type="ECO:0000259" key="15">
    <source>
        <dbReference type="PROSITE" id="PS52039"/>
    </source>
</evidence>
<dbReference type="OrthoDB" id="430051at2759"/>
<dbReference type="InterPro" id="IPR020103">
    <property type="entry name" value="PsdUridine_synth_cat_dom_sf"/>
</dbReference>
<dbReference type="PROSITE" id="PS52039">
    <property type="entry name" value="TOPO_IA_2"/>
    <property type="match status" value="1"/>
</dbReference>
<evidence type="ECO:0000256" key="6">
    <source>
        <dbReference type="ARBA" id="ARBA00022694"/>
    </source>
</evidence>
<sequence length="1360" mass="153441">MGCDANSDDHIPLCTLCARQLRGPEESGNVEVPFSCALCFGVLDEKFADEVVAEVKKIHKSSGYDSKSFLLAINMPVTAILREALYELAYRNASSDGTLSTVPFKLRIVSAYLERIRNATGLLPSLNSNLILTLTFVNDEFNKSDLDYLMKEFPNDFQISRKRLRYASVDDTLLSMYTKVRIADLTHKLDREHALIYNMTSPSTSCHYTVSFEHSPLFIAGRYCKFSRNMSQSPWSASTDTRKIIGHSVSEKVGTPFVTETGCDVARFVASGREDIDVRMLGNGRPFVLQLINPKKIFSFQKYNIKTTLKRLENSINKNLDVKVLSGLKQITSEQASLIKNGQDERRKLYTGYCYATRKLNDLLLKELRHKAPIEVIQKTPVRVLKRRPLLERRRMIFFIAALKLDDYHFLVRMETQAGTYVKEFVHGDFGRTRPSLTDLLGVECGEVDILELDVEGVDMQWPPSSSSRNGILLIFKKMITKVCTGKERRVAEEEKIGVDMVPLTVIMVAEKPMLAESIAKILADGKVEKRKGWNNICSVSEYRGQFQGQSAMFKVTSTCGHIMSLDFPSKMNNWEKVDPVQLFSSSTTKREANPKMRMNEYLASEAKGCDFLVLWLDCDKEGENICFEVIEAVKNSIKKPRTGDIMRNIYRAHFSAITAKDIKSAMRNLGRPNINESLSVDARQELDLRIGCAFTRFQTRYFQGKYGDLDSTTISFGPCQTPTLGFCVTRHDLITQFKPEQYWVLETIFETSAGEKLKPTHARGRIFDKEVSQLFFDRIKKQNQGVIVDVSSSEFQKERPQALNTVELLRVASSSLGLSPAQTMSTAEYLYTRGFISYPRTETTAYPSNFDFFEALRHQQNDSRWKDIVKELLSKGITKPRNGEDKGDHPPISPLRANDGSLSGDALKVYDYVTQHFIATLMKPCTYLVTSVKIDVANEIFIAKSKFVINLGYTEIMVWQKIEENAQNYNIVKGTKVSLKDGKICEYATTPPDYLTESELISLMEKHGIGTDASIPVHISNICQRNYVTVESRRRLKPTKLGIALVHGYWKIDAELVLPTMRSEVENQLNLIAKGYADFCSVKNHVLENFRLKFIYFAENIGLVDSLFEDSFTSLAASGKPFSRCGKCRRFMKLVASKPQRLHCPNCQDTYSLPSAKDGLLRLHGENKCPLDDFDLVYWQGPGGKLSMSYALCPYCYNNPPFEGMRKGSGCHECSNPVCPHSFLTLGVVQCPRQCGADNGVLVLDPQSAPKWRISCNKCSAVVAVFEGALRVKVLTKQCEDCGAQLIFAEYKDKFSLPEEKTTYKGCVFCDKSISHLVNLNHAYSAEQPIQRRHNMRQKRGGGGGGASMKSRGRTAPKR</sequence>
<evidence type="ECO:0000313" key="17">
    <source>
        <dbReference type="Proteomes" id="UP000276991"/>
    </source>
</evidence>
<dbReference type="GO" id="GO:0006265">
    <property type="term" value="P:DNA topological change"/>
    <property type="evidence" value="ECO:0007669"/>
    <property type="project" value="InterPro"/>
</dbReference>
<dbReference type="InterPro" id="IPR003601">
    <property type="entry name" value="Topo_IA_2"/>
</dbReference>
<evidence type="ECO:0000256" key="10">
    <source>
        <dbReference type="ARBA" id="ARBA00075270"/>
    </source>
</evidence>
<evidence type="ECO:0000256" key="4">
    <source>
        <dbReference type="ARBA" id="ARBA00012787"/>
    </source>
</evidence>
<comment type="similarity">
    <text evidence="2">Belongs to the type IA topoisomerase family.</text>
</comment>
<dbReference type="GO" id="GO:0003917">
    <property type="term" value="F:DNA topoisomerase type I (single strand cut, ATP-independent) activity"/>
    <property type="evidence" value="ECO:0007669"/>
    <property type="project" value="UniProtKB-EC"/>
</dbReference>
<dbReference type="InterPro" id="IPR023405">
    <property type="entry name" value="Topo_IA_core_domain"/>
</dbReference>
<dbReference type="Gene3D" id="3.40.50.140">
    <property type="match status" value="1"/>
</dbReference>
<dbReference type="EC" id="5.6.2.1" evidence="5"/>
<dbReference type="InterPro" id="IPR006171">
    <property type="entry name" value="TOPRIM_dom"/>
</dbReference>
<dbReference type="GO" id="GO:0031119">
    <property type="term" value="P:tRNA pseudouridine synthesis"/>
    <property type="evidence" value="ECO:0007669"/>
    <property type="project" value="UniProtKB-ARBA"/>
</dbReference>
<keyword evidence="6" id="KW-0819">tRNA processing</keyword>
<dbReference type="Pfam" id="PF21238">
    <property type="entry name" value="Pus10_C"/>
    <property type="match status" value="1"/>
</dbReference>
<evidence type="ECO:0000256" key="11">
    <source>
        <dbReference type="ARBA" id="ARBA00079393"/>
    </source>
</evidence>
<feature type="region of interest" description="Disordered" evidence="13">
    <location>
        <begin position="879"/>
        <end position="900"/>
    </location>
</feature>
<comment type="similarity">
    <text evidence="3">Belongs to the pseudouridine synthase Pus10 family.</text>
</comment>
<dbReference type="EMBL" id="UPTC01000181">
    <property type="protein sequence ID" value="VBB27101.1"/>
    <property type="molecule type" value="Genomic_DNA"/>
</dbReference>
<dbReference type="InterPro" id="IPR013497">
    <property type="entry name" value="Topo_IA_cen"/>
</dbReference>
<evidence type="ECO:0000256" key="5">
    <source>
        <dbReference type="ARBA" id="ARBA00012891"/>
    </source>
</evidence>
<dbReference type="FunFam" id="3.30.70.3190:FF:000001">
    <property type="entry name" value="tRNA pseudouridine synthase Pus10"/>
    <property type="match status" value="1"/>
</dbReference>
<dbReference type="CDD" id="cd03362">
    <property type="entry name" value="TOPRIM_TopoIA_TopoIII"/>
    <property type="match status" value="1"/>
</dbReference>
<proteinExistence type="inferred from homology"/>
<dbReference type="InterPro" id="IPR056452">
    <property type="entry name" value="Zn_ribbon_TOP3B"/>
</dbReference>
<gene>
    <name evidence="16" type="ORF">NAV_LOCUS1931</name>
</gene>
<organism evidence="16 17">
    <name type="scientific">Acanthocheilonema viteae</name>
    <name type="common">Filarial nematode worm</name>
    <name type="synonym">Dipetalonema viteae</name>
    <dbReference type="NCBI Taxonomy" id="6277"/>
    <lineage>
        <taxon>Eukaryota</taxon>
        <taxon>Metazoa</taxon>
        <taxon>Ecdysozoa</taxon>
        <taxon>Nematoda</taxon>
        <taxon>Chromadorea</taxon>
        <taxon>Rhabditida</taxon>
        <taxon>Spirurina</taxon>
        <taxon>Spiruromorpha</taxon>
        <taxon>Filarioidea</taxon>
        <taxon>Onchocercidae</taxon>
        <taxon>Acanthocheilonema</taxon>
    </lineage>
</organism>
<dbReference type="PANTHER" id="PTHR11390">
    <property type="entry name" value="PROKARYOTIC DNA TOPOISOMERASE"/>
    <property type="match status" value="1"/>
</dbReference>
<dbReference type="EC" id="5.4.99.25" evidence="4"/>
<dbReference type="Gene3D" id="1.10.460.10">
    <property type="entry name" value="Topoisomerase I, domain 2"/>
    <property type="match status" value="1"/>
</dbReference>
<dbReference type="Pfam" id="PF23546">
    <property type="entry name" value="Zn_ribbon_TOP3B"/>
    <property type="match status" value="1"/>
</dbReference>
<dbReference type="Gene3D" id="1.10.290.10">
    <property type="entry name" value="Topoisomerase I, domain 4"/>
    <property type="match status" value="1"/>
</dbReference>
<evidence type="ECO:0000256" key="3">
    <source>
        <dbReference type="ARBA" id="ARBA00009652"/>
    </source>
</evidence>
<dbReference type="FunFam" id="1.10.290.10:FF:000001">
    <property type="entry name" value="DNA topoisomerase"/>
    <property type="match status" value="1"/>
</dbReference>
<dbReference type="PANTHER" id="PTHR11390:SF20">
    <property type="entry name" value="DNA TOPOISOMERASE 3-BETA-1"/>
    <property type="match status" value="1"/>
</dbReference>
<dbReference type="GO" id="GO:0003723">
    <property type="term" value="F:RNA binding"/>
    <property type="evidence" value="ECO:0007669"/>
    <property type="project" value="InterPro"/>
</dbReference>
<dbReference type="Pfam" id="PF01751">
    <property type="entry name" value="Toprim"/>
    <property type="match status" value="1"/>
</dbReference>
<dbReference type="FunFam" id="3.40.50.140:FF:000002">
    <property type="entry name" value="DNA topoisomerase"/>
    <property type="match status" value="1"/>
</dbReference>
<dbReference type="SMART" id="SM00493">
    <property type="entry name" value="TOPRIM"/>
    <property type="match status" value="1"/>
</dbReference>
<dbReference type="PRINTS" id="PR00417">
    <property type="entry name" value="PRTPISMRASEI"/>
</dbReference>
<dbReference type="Proteomes" id="UP000276991">
    <property type="component" value="Unassembled WGS sequence"/>
</dbReference>
<evidence type="ECO:0000256" key="7">
    <source>
        <dbReference type="ARBA" id="ARBA00023029"/>
    </source>
</evidence>
<protein>
    <recommendedName>
        <fullName evidence="12">tRNA pseudouridine 55 synthase</fullName>
        <ecNumber evidence="4">5.4.99.25</ecNumber>
        <ecNumber evidence="5">5.6.2.1</ecNumber>
    </recommendedName>
    <alternativeName>
        <fullName evidence="10">tRNA pseudouridylate synthase</fullName>
    </alternativeName>
    <alternativeName>
        <fullName evidence="11">tRNA-uridine isomerase</fullName>
    </alternativeName>
</protein>
<feature type="compositionally biased region" description="Basic residues" evidence="13">
    <location>
        <begin position="1332"/>
        <end position="1341"/>
    </location>
</feature>
<reference evidence="16 17" key="1">
    <citation type="submission" date="2018-08" db="EMBL/GenBank/DDBJ databases">
        <authorList>
            <person name="Laetsch R D."/>
            <person name="Stevens L."/>
            <person name="Kumar S."/>
            <person name="Blaxter L. M."/>
        </authorList>
    </citation>
    <scope>NUCLEOTIDE SEQUENCE [LARGE SCALE GENOMIC DNA]</scope>
</reference>
<dbReference type="PROSITE" id="PS00396">
    <property type="entry name" value="TOPO_IA_1"/>
    <property type="match status" value="1"/>
</dbReference>
<keyword evidence="9" id="KW-0413">Isomerase</keyword>
<name>A0A498S1H2_ACAVI</name>
<dbReference type="InterPro" id="IPR034144">
    <property type="entry name" value="TOPRIM_TopoIII"/>
</dbReference>
<dbReference type="GO" id="GO:0160148">
    <property type="term" value="F:tRNA pseudouridine(55) synthase activity"/>
    <property type="evidence" value="ECO:0007669"/>
    <property type="project" value="UniProtKB-EC"/>
</dbReference>
<evidence type="ECO:0000256" key="13">
    <source>
        <dbReference type="SAM" id="MobiDB-lite"/>
    </source>
</evidence>
<evidence type="ECO:0000313" key="16">
    <source>
        <dbReference type="EMBL" id="VBB27101.1"/>
    </source>
</evidence>
<evidence type="ECO:0000256" key="8">
    <source>
        <dbReference type="ARBA" id="ARBA00023125"/>
    </source>
</evidence>
<feature type="region of interest" description="Disordered" evidence="13">
    <location>
        <begin position="1329"/>
        <end position="1360"/>
    </location>
</feature>
<dbReference type="SUPFAM" id="SSF55120">
    <property type="entry name" value="Pseudouridine synthase"/>
    <property type="match status" value="1"/>
</dbReference>
<feature type="domain" description="Topo IA-type catalytic" evidence="15">
    <location>
        <begin position="674"/>
        <end position="1096"/>
    </location>
</feature>
<dbReference type="InterPro" id="IPR003602">
    <property type="entry name" value="Topo_IA_DNA-bd_dom"/>
</dbReference>
<evidence type="ECO:0000256" key="2">
    <source>
        <dbReference type="ARBA" id="ARBA00009446"/>
    </source>
</evidence>
<keyword evidence="7" id="KW-0799">Topoisomerase</keyword>
<dbReference type="PROSITE" id="PS50880">
    <property type="entry name" value="TOPRIM"/>
    <property type="match status" value="1"/>
</dbReference>
<dbReference type="GO" id="GO:0003677">
    <property type="term" value="F:DNA binding"/>
    <property type="evidence" value="ECO:0007669"/>
    <property type="project" value="UniProtKB-KW"/>
</dbReference>
<dbReference type="GO" id="GO:0006281">
    <property type="term" value="P:DNA repair"/>
    <property type="evidence" value="ECO:0007669"/>
    <property type="project" value="TreeGrafter"/>
</dbReference>
<dbReference type="Gene3D" id="2.70.20.10">
    <property type="entry name" value="Topoisomerase I, domain 3"/>
    <property type="match status" value="1"/>
</dbReference>
<evidence type="ECO:0000256" key="1">
    <source>
        <dbReference type="ARBA" id="ARBA00000213"/>
    </source>
</evidence>
<dbReference type="InterPro" id="IPR048741">
    <property type="entry name" value="Pus10-like_C"/>
</dbReference>
<dbReference type="GO" id="GO:0005634">
    <property type="term" value="C:nucleus"/>
    <property type="evidence" value="ECO:0007669"/>
    <property type="project" value="TreeGrafter"/>
</dbReference>
<evidence type="ECO:0000259" key="14">
    <source>
        <dbReference type="PROSITE" id="PS50880"/>
    </source>
</evidence>
<dbReference type="SUPFAM" id="SSF56712">
    <property type="entry name" value="Prokaryotic type I DNA topoisomerase"/>
    <property type="match status" value="1"/>
</dbReference>
<comment type="catalytic activity">
    <reaction evidence="1">
        <text>ATP-independent breakage of single-stranded DNA, followed by passage and rejoining.</text>
        <dbReference type="EC" id="5.6.2.1"/>
    </reaction>
</comment>
<dbReference type="Pfam" id="PF01131">
    <property type="entry name" value="Topoisom_bac"/>
    <property type="match status" value="1"/>
</dbReference>
<dbReference type="InterPro" id="IPR013824">
    <property type="entry name" value="Topo_IA_cen_sub1"/>
</dbReference>
<dbReference type="CDD" id="cd00186">
    <property type="entry name" value="TOP1Ac"/>
    <property type="match status" value="1"/>
</dbReference>
<accession>A0A498S1H2</accession>
<dbReference type="Gene3D" id="3.30.70.2510">
    <property type="match status" value="1"/>
</dbReference>
<dbReference type="FunFam" id="3.30.70.2510:FF:000001">
    <property type="entry name" value="tRNA pseudouridine synthase Pus10"/>
    <property type="match status" value="1"/>
</dbReference>
<dbReference type="InterPro" id="IPR013826">
    <property type="entry name" value="Topo_IA_cen_sub3"/>
</dbReference>
<keyword evidence="8" id="KW-0238">DNA-binding</keyword>
<feature type="domain" description="Toprim" evidence="14">
    <location>
        <begin position="505"/>
        <end position="649"/>
    </location>
</feature>
<evidence type="ECO:0000256" key="12">
    <source>
        <dbReference type="ARBA" id="ARBA00083669"/>
    </source>
</evidence>